<evidence type="ECO:0000256" key="1">
    <source>
        <dbReference type="ARBA" id="ARBA00022964"/>
    </source>
</evidence>
<keyword evidence="5" id="KW-1185">Reference proteome</keyword>
<protein>
    <submittedName>
        <fullName evidence="4">RmlC-like cupin domain-containing protein</fullName>
    </submittedName>
</protein>
<dbReference type="PANTHER" id="PTHR41517:SF1">
    <property type="entry name" value="CUPIN"/>
    <property type="match status" value="1"/>
</dbReference>
<dbReference type="InterPro" id="IPR047183">
    <property type="entry name" value="GDO-like"/>
</dbReference>
<dbReference type="SUPFAM" id="SSF51182">
    <property type="entry name" value="RmlC-like cupins"/>
    <property type="match status" value="1"/>
</dbReference>
<dbReference type="AlphaFoldDB" id="A0AAW0QIX1"/>
<dbReference type="Pfam" id="PF07883">
    <property type="entry name" value="Cupin_2"/>
    <property type="match status" value="1"/>
</dbReference>
<dbReference type="Proteomes" id="UP001392437">
    <property type="component" value="Unassembled WGS sequence"/>
</dbReference>
<dbReference type="EMBL" id="JAQQWP010000008">
    <property type="protein sequence ID" value="KAK8105116.1"/>
    <property type="molecule type" value="Genomic_DNA"/>
</dbReference>
<dbReference type="InterPro" id="IPR013096">
    <property type="entry name" value="Cupin_2"/>
</dbReference>
<dbReference type="GO" id="GO:0051213">
    <property type="term" value="F:dioxygenase activity"/>
    <property type="evidence" value="ECO:0007669"/>
    <property type="project" value="UniProtKB-KW"/>
</dbReference>
<organism evidence="4 5">
    <name type="scientific">Apiospora kogelbergensis</name>
    <dbReference type="NCBI Taxonomy" id="1337665"/>
    <lineage>
        <taxon>Eukaryota</taxon>
        <taxon>Fungi</taxon>
        <taxon>Dikarya</taxon>
        <taxon>Ascomycota</taxon>
        <taxon>Pezizomycotina</taxon>
        <taxon>Sordariomycetes</taxon>
        <taxon>Xylariomycetidae</taxon>
        <taxon>Amphisphaeriales</taxon>
        <taxon>Apiosporaceae</taxon>
        <taxon>Apiospora</taxon>
    </lineage>
</organism>
<name>A0AAW0QIX1_9PEZI</name>
<dbReference type="PANTHER" id="PTHR41517">
    <property type="entry name" value="1,2-DIOXYGENASE PROTEIN-RELATED"/>
    <property type="match status" value="1"/>
</dbReference>
<accession>A0AAW0QIX1</accession>
<gene>
    <name evidence="4" type="ORF">PG999_008475</name>
</gene>
<dbReference type="InterPro" id="IPR011051">
    <property type="entry name" value="RmlC_Cupin_sf"/>
</dbReference>
<comment type="caution">
    <text evidence="4">The sequence shown here is derived from an EMBL/GenBank/DDBJ whole genome shotgun (WGS) entry which is preliminary data.</text>
</comment>
<evidence type="ECO:0000259" key="3">
    <source>
        <dbReference type="Pfam" id="PF07883"/>
    </source>
</evidence>
<keyword evidence="2" id="KW-0560">Oxidoreductase</keyword>
<keyword evidence="1" id="KW-0223">Dioxygenase</keyword>
<dbReference type="InterPro" id="IPR014710">
    <property type="entry name" value="RmlC-like_jellyroll"/>
</dbReference>
<dbReference type="Gene3D" id="2.60.120.10">
    <property type="entry name" value="Jelly Rolls"/>
    <property type="match status" value="1"/>
</dbReference>
<evidence type="ECO:0000313" key="5">
    <source>
        <dbReference type="Proteomes" id="UP001392437"/>
    </source>
</evidence>
<proteinExistence type="predicted"/>
<feature type="domain" description="Cupin type-2" evidence="3">
    <location>
        <begin position="92"/>
        <end position="159"/>
    </location>
</feature>
<evidence type="ECO:0000256" key="2">
    <source>
        <dbReference type="ARBA" id="ARBA00023002"/>
    </source>
</evidence>
<evidence type="ECO:0000313" key="4">
    <source>
        <dbReference type="EMBL" id="KAK8105116.1"/>
    </source>
</evidence>
<sequence length="319" mass="35412">MGSNGKGEQMQSMLEALPSQHLEPLWPKMSAMVPPSPNPIAIPHMWKYADTLPHLRKAGEIVPAEDAERRVLMLVNPTMQSPHTTDTIYAGLQLVNPGETAPAHRHIAFAIRFIIEGSGFTAVEGTKMPLEQGDLVVTPTWHWHDHGNESDAPVIWLDVLNLPVFTFIRAHFAEGYGESRYPSEPRDATPWRFPWGPVAAALDSTNKPHAIHHYCGEDGQPLSKTLGGQAERIAPGHTTEPSRESCSFIYHCYRGRGKTTIEPPSGKTMVFHWGSRDTFAVPAWSRIHHVNEDNAETAYLVAVSDRPLLVNLGLLRPEP</sequence>
<reference evidence="4 5" key="1">
    <citation type="submission" date="2023-01" db="EMBL/GenBank/DDBJ databases">
        <title>Analysis of 21 Apiospora genomes using comparative genomics revels a genus with tremendous synthesis potential of carbohydrate active enzymes and secondary metabolites.</title>
        <authorList>
            <person name="Sorensen T."/>
        </authorList>
    </citation>
    <scope>NUCLEOTIDE SEQUENCE [LARGE SCALE GENOMIC DNA]</scope>
    <source>
        <strain evidence="4 5">CBS 117206</strain>
    </source>
</reference>
<dbReference type="CDD" id="cd02216">
    <property type="entry name" value="cupin_GDO-like_N"/>
    <property type="match status" value="1"/>
</dbReference>